<dbReference type="InterPro" id="IPR007110">
    <property type="entry name" value="Ig-like_dom"/>
</dbReference>
<dbReference type="KEGG" id="vg:37619950"/>
<dbReference type="EMBL" id="MF135780">
    <property type="protein sequence ID" value="ATY47613.1"/>
    <property type="molecule type" value="Viral_cRNA"/>
</dbReference>
<sequence length="522" mass="58414">MISFNLILLILVPGQQKEGRSKLRSSRLVLLQFCQPLLPYILIYLVVPGMTLGCNISTTGLICNLTSTPTRIALNWTFPCDEANPDDQQPAECNITLMTHDPTPLHAKAEKCYVYVCTTSFGFWGVYSESREITRTLHRDECNFVEEIPEDPYQCDYWWCQYNVKTEKCLCITENVTVVGLPNGHLYCSFEDCSTLSSGTKLQHTPTLTKILILNNTSHENVTYLNQPATIINSTRVMIHSLHKEYTIYNGTINATDLSGVCSEKTQIKRRKRDAGQGYTVDSIGHLLYPGFEACRLLRTLLPAIALQPLLDHTPLIQAWFNNDSLAGKVVSDTALIWTCKKVSCDLQNLSTNSLYFPVSCNKHNFSLNPWTSVLYSDGPNVGPGRYLALKLSNGSHVIGVTGSGICPQVIKEPSMTTGIFSFTIPDLHEELIQSAHVLDPVFYALGMNKDFSTTLHSSSNHETNVSESLWHIGLPSFSFINPLGWIRDLTSWAAWLGGILYLATLIVFLVRTLTRKIKYGR</sequence>
<dbReference type="OrthoDB" id="1946at10239"/>
<keyword evidence="4" id="KW-1185">Reference proteome</keyword>
<dbReference type="PROSITE" id="PS50835">
    <property type="entry name" value="IG_LIKE"/>
    <property type="match status" value="1"/>
</dbReference>
<evidence type="ECO:0000313" key="4">
    <source>
        <dbReference type="Proteomes" id="UP000240816"/>
    </source>
</evidence>
<accession>A0A2K8MNE3</accession>
<name>A0A2K8MNE3_9MONO</name>
<dbReference type="InterPro" id="IPR009344">
    <property type="entry name" value="BDV_G"/>
</dbReference>
<keyword evidence="1" id="KW-0472">Membrane</keyword>
<evidence type="ECO:0000256" key="1">
    <source>
        <dbReference type="SAM" id="Phobius"/>
    </source>
</evidence>
<evidence type="ECO:0000259" key="2">
    <source>
        <dbReference type="PROSITE" id="PS50835"/>
    </source>
</evidence>
<organism evidence="3">
    <name type="scientific">Jungle carpet python virus</name>
    <dbReference type="NCBI Taxonomy" id="2016401"/>
    <lineage>
        <taxon>Viruses</taxon>
        <taxon>Riboviria</taxon>
        <taxon>Orthornavirae</taxon>
        <taxon>Negarnaviricota</taxon>
        <taxon>Haploviricotina</taxon>
        <taxon>Monjiviricetes</taxon>
        <taxon>Mononegavirales</taxon>
        <taxon>Bornaviridae</taxon>
        <taxon>Carbovirus</taxon>
        <taxon>Carbovirus queenslandense</taxon>
    </lineage>
</organism>
<proteinExistence type="predicted"/>
<dbReference type="GeneID" id="37619950"/>
<evidence type="ECO:0000313" key="3">
    <source>
        <dbReference type="EMBL" id="ATY47613.1"/>
    </source>
</evidence>
<keyword evidence="1" id="KW-0812">Transmembrane</keyword>
<feature type="domain" description="Ig-like" evidence="2">
    <location>
        <begin position="39"/>
        <end position="134"/>
    </location>
</feature>
<dbReference type="Proteomes" id="UP000240816">
    <property type="component" value="Segment"/>
</dbReference>
<dbReference type="Pfam" id="PF06208">
    <property type="entry name" value="BDV_G"/>
    <property type="match status" value="1"/>
</dbReference>
<dbReference type="RefSeq" id="YP_009508482.1">
    <property type="nucleotide sequence ID" value="NC_039013.1"/>
</dbReference>
<feature type="transmembrane region" description="Helical" evidence="1">
    <location>
        <begin position="493"/>
        <end position="514"/>
    </location>
</feature>
<protein>
    <submittedName>
        <fullName evidence="3">G</fullName>
    </submittedName>
</protein>
<keyword evidence="1" id="KW-1133">Transmembrane helix</keyword>
<reference evidence="3" key="1">
    <citation type="journal article" date="2018" name="PLoS Pathog.">
        <title>Divergent bornaviruses from Australian carpet pythons with neurological disease date the origin of extant Bornaviridae prior to the end-Cretaceous extinction.</title>
        <authorList>
            <person name="Hyndman T.H."/>
            <person name="Shilton C.M."/>
            <person name="Stenglein M.D."/>
            <person name="Wellehan J.F.X.Jr."/>
        </authorList>
    </citation>
    <scope>NUCLEOTIDE SEQUENCE [LARGE SCALE GENOMIC DNA]</scope>
    <source>
        <strain evidence="3">1</strain>
    </source>
</reference>